<dbReference type="FunFam" id="1.10.579.10:FF:000003">
    <property type="entry name" value="Deoxyribodipyrimidine photo-lyase"/>
    <property type="match status" value="1"/>
</dbReference>
<reference evidence="16 17" key="1">
    <citation type="submission" date="2015-11" db="EMBL/GenBank/DDBJ databases">
        <authorList>
            <person name="Zhang Y."/>
            <person name="Guo Z."/>
        </authorList>
    </citation>
    <scope>NUCLEOTIDE SEQUENCE [LARGE SCALE GENOMIC DNA]</scope>
    <source>
        <strain evidence="16 17">KCTC 32221</strain>
    </source>
</reference>
<keyword evidence="17" id="KW-1185">Reference proteome</keyword>
<sequence>MLHVEKPSELHTKRSLLINSPNSESSATSLVWFRQDLRLSDNPALQAACQQGHIIPVYILDDVHAADWRMGGASRWWLHHSLQTLSDSLNHKLLVLSGDALEILPVLARQLGVAQVVWNRCYEPWRIKRDSQLKTALQDQGITVRSFNASLLWEPWQVLKEDNTPYKVFTPFYRKGCKRAGEPPQPSGKPASMNCRTLPDEEFLGHRLADLQGPDGIAALSLLPSIPWDSTMRETWQPGEDAAQTRLSEFLETGLDDYKEGRNFPARPNVSRLSPYLHFGEISPRQVWHQACASALAQNQDKQLDTFLSELGWREFSYSLLYHNPDLPEQPIQQKFANFPWQQDKEALRAWQRGQTGYPLVDAGMRELWQTGYMHNRVRMVVGSFLVKNLRQHWHHGEAWFWDCLVDADLASNSTSWQWIAGCGADAAPYFRVFNPVTQSEKFDRQAEYIRRFVPELATLPDKYIHAPFAAPANVLQQAGIVLGRDYPEPVVDLKTSREDALAAFKSLSA</sequence>
<feature type="site" description="Electron transfer via tryptophanyl radical" evidence="13">
    <location>
        <position position="394"/>
    </location>
</feature>
<keyword evidence="5 12" id="KW-0285">Flavoprotein</keyword>
<gene>
    <name evidence="16" type="ORF">PS2015_2720</name>
</gene>
<proteinExistence type="inferred from homology"/>
<evidence type="ECO:0000313" key="17">
    <source>
        <dbReference type="Proteomes" id="UP000065641"/>
    </source>
</evidence>
<dbReference type="GO" id="GO:0000719">
    <property type="term" value="P:photoreactive repair"/>
    <property type="evidence" value="ECO:0007669"/>
    <property type="project" value="UniProtKB-ARBA"/>
</dbReference>
<dbReference type="InterPro" id="IPR018394">
    <property type="entry name" value="DNA_photolyase_1_CS_C"/>
</dbReference>
<feature type="binding site" evidence="12">
    <location>
        <position position="307"/>
    </location>
    <ligand>
        <name>FAD</name>
        <dbReference type="ChEBI" id="CHEBI:57692"/>
    </ligand>
</feature>
<dbReference type="InterPro" id="IPR014729">
    <property type="entry name" value="Rossmann-like_a/b/a_fold"/>
</dbReference>
<comment type="similarity">
    <text evidence="14">Belongs to the DNA photolyase family.</text>
</comment>
<keyword evidence="7 14" id="KW-0157">Chromophore</keyword>
<evidence type="ECO:0000256" key="5">
    <source>
        <dbReference type="ARBA" id="ARBA00022630"/>
    </source>
</evidence>
<dbReference type="Gene3D" id="3.40.50.620">
    <property type="entry name" value="HUPs"/>
    <property type="match status" value="1"/>
</dbReference>
<evidence type="ECO:0000256" key="9">
    <source>
        <dbReference type="ARBA" id="ARBA00033999"/>
    </source>
</evidence>
<dbReference type="Gene3D" id="1.25.40.80">
    <property type="match status" value="1"/>
</dbReference>
<dbReference type="InterPro" id="IPR002081">
    <property type="entry name" value="Cryptochrome/DNA_photolyase_1"/>
</dbReference>
<dbReference type="PATRIC" id="fig|1249552.3.peg.2741"/>
<evidence type="ECO:0000256" key="14">
    <source>
        <dbReference type="RuleBase" id="RU004182"/>
    </source>
</evidence>
<comment type="similarity">
    <text evidence="2">Belongs to the DNA photolyase class-1 family.</text>
</comment>
<dbReference type="PROSITE" id="PS00394">
    <property type="entry name" value="DNA_PHOTOLYASES_1_1"/>
    <property type="match status" value="1"/>
</dbReference>
<dbReference type="GO" id="GO:0003677">
    <property type="term" value="F:DNA binding"/>
    <property type="evidence" value="ECO:0007669"/>
    <property type="project" value="TreeGrafter"/>
</dbReference>
<dbReference type="GO" id="GO:0071949">
    <property type="term" value="F:FAD binding"/>
    <property type="evidence" value="ECO:0007669"/>
    <property type="project" value="TreeGrafter"/>
</dbReference>
<evidence type="ECO:0000256" key="13">
    <source>
        <dbReference type="PIRSR" id="PIRSR602081-2"/>
    </source>
</evidence>
<feature type="binding site" evidence="12">
    <location>
        <position position="258"/>
    </location>
    <ligand>
        <name>FAD</name>
        <dbReference type="ChEBI" id="CHEBI:57692"/>
    </ligand>
</feature>
<dbReference type="PANTHER" id="PTHR11455:SF9">
    <property type="entry name" value="CRYPTOCHROME CIRCADIAN CLOCK 5 ISOFORM X1"/>
    <property type="match status" value="1"/>
</dbReference>
<evidence type="ECO:0000256" key="3">
    <source>
        <dbReference type="ARBA" id="ARBA00013149"/>
    </source>
</evidence>
<dbReference type="Proteomes" id="UP000065641">
    <property type="component" value="Chromosome"/>
</dbReference>
<dbReference type="Gene3D" id="1.10.579.10">
    <property type="entry name" value="DNA Cyclobutane Dipyrimidine Photolyase, subunit A, domain 3"/>
    <property type="match status" value="1"/>
</dbReference>
<evidence type="ECO:0000256" key="2">
    <source>
        <dbReference type="ARBA" id="ARBA00005862"/>
    </source>
</evidence>
<dbReference type="GO" id="GO:0003904">
    <property type="term" value="F:deoxyribodipyrimidine photo-lyase activity"/>
    <property type="evidence" value="ECO:0007669"/>
    <property type="project" value="UniProtKB-EC"/>
</dbReference>
<dbReference type="InterPro" id="IPR006050">
    <property type="entry name" value="DNA_photolyase_N"/>
</dbReference>
<dbReference type="PRINTS" id="PR00147">
    <property type="entry name" value="DNAPHOTLYASE"/>
</dbReference>
<name>A0A0S2KGB9_9GAMM</name>
<comment type="cofactor">
    <cofactor evidence="12">
        <name>FAD</name>
        <dbReference type="ChEBI" id="CHEBI:57692"/>
    </cofactor>
    <text evidence="12">Binds 1 FAD per subunit.</text>
</comment>
<evidence type="ECO:0000256" key="1">
    <source>
        <dbReference type="ARBA" id="ARBA00001932"/>
    </source>
</evidence>
<dbReference type="InterPro" id="IPR036134">
    <property type="entry name" value="Crypto/Photolyase_FAD-like_sf"/>
</dbReference>
<feature type="binding site" evidence="12">
    <location>
        <begin position="407"/>
        <end position="409"/>
    </location>
    <ligand>
        <name>FAD</name>
        <dbReference type="ChEBI" id="CHEBI:57692"/>
    </ligand>
</feature>
<evidence type="ECO:0000259" key="15">
    <source>
        <dbReference type="PROSITE" id="PS51645"/>
    </source>
</evidence>
<dbReference type="Pfam" id="PF00875">
    <property type="entry name" value="DNA_photolyase"/>
    <property type="match status" value="1"/>
</dbReference>
<keyword evidence="16" id="KW-0456">Lyase</keyword>
<dbReference type="EC" id="4.1.99.3" evidence="3"/>
<dbReference type="PANTHER" id="PTHR11455">
    <property type="entry name" value="CRYPTOCHROME"/>
    <property type="match status" value="1"/>
</dbReference>
<evidence type="ECO:0000256" key="10">
    <source>
        <dbReference type="ARBA" id="ARBA00059220"/>
    </source>
</evidence>
<dbReference type="GO" id="GO:0009416">
    <property type="term" value="P:response to light stimulus"/>
    <property type="evidence" value="ECO:0007669"/>
    <property type="project" value="TreeGrafter"/>
</dbReference>
<dbReference type="EMBL" id="CP013189">
    <property type="protein sequence ID" value="ALO47352.1"/>
    <property type="molecule type" value="Genomic_DNA"/>
</dbReference>
<dbReference type="SUPFAM" id="SSF48173">
    <property type="entry name" value="Cryptochrome/photolyase FAD-binding domain"/>
    <property type="match status" value="1"/>
</dbReference>
<dbReference type="InterPro" id="IPR005101">
    <property type="entry name" value="Cryptochr/Photolyase_FAD-bd"/>
</dbReference>
<evidence type="ECO:0000256" key="6">
    <source>
        <dbReference type="ARBA" id="ARBA00022827"/>
    </source>
</evidence>
<comment type="cofactor">
    <cofactor evidence="1">
        <name>(6R)-5,10-methylene-5,6,7,8-tetrahydrofolate</name>
        <dbReference type="ChEBI" id="CHEBI:15636"/>
    </cofactor>
</comment>
<evidence type="ECO:0000256" key="7">
    <source>
        <dbReference type="ARBA" id="ARBA00022991"/>
    </source>
</evidence>
<evidence type="ECO:0000256" key="4">
    <source>
        <dbReference type="ARBA" id="ARBA00014046"/>
    </source>
</evidence>
<dbReference type="InterPro" id="IPR036155">
    <property type="entry name" value="Crypto/Photolyase_N_sf"/>
</dbReference>
<protein>
    <recommendedName>
        <fullName evidence="4">Deoxyribodipyrimidine photo-lyase</fullName>
        <ecNumber evidence="3">4.1.99.3</ecNumber>
    </recommendedName>
    <alternativeName>
        <fullName evidence="8">DNA photolyase</fullName>
    </alternativeName>
    <alternativeName>
        <fullName evidence="11">Photoreactivating enzyme</fullName>
    </alternativeName>
</protein>
<dbReference type="KEGG" id="pspi:PS2015_2720"/>
<dbReference type="PROSITE" id="PS51645">
    <property type="entry name" value="PHR_CRY_ALPHA_BETA"/>
    <property type="match status" value="1"/>
</dbReference>
<feature type="domain" description="Photolyase/cryptochrome alpha/beta" evidence="15">
    <location>
        <begin position="27"/>
        <end position="152"/>
    </location>
</feature>
<evidence type="ECO:0000313" key="16">
    <source>
        <dbReference type="EMBL" id="ALO47352.1"/>
    </source>
</evidence>
<evidence type="ECO:0000256" key="8">
    <source>
        <dbReference type="ARBA" id="ARBA00031671"/>
    </source>
</evidence>
<dbReference type="Pfam" id="PF03441">
    <property type="entry name" value="FAD_binding_7"/>
    <property type="match status" value="1"/>
</dbReference>
<dbReference type="SUPFAM" id="SSF52425">
    <property type="entry name" value="Cryptochrome/photolyase, N-terminal domain"/>
    <property type="match status" value="1"/>
</dbReference>
<dbReference type="STRING" id="1249552.PS2015_2720"/>
<comment type="function">
    <text evidence="10">Involved in repair of UV radiation-induced DNA damage. Catalyzes the light-dependent monomerization (300-600 nm) of cyclobutyl pyrimidine dimers (in cis-syn configuration), which are formed between adjacent bases on the same DNA strand upon exposure to ultraviolet radiation.</text>
</comment>
<feature type="site" description="Electron transfer via tryptophanyl radical" evidence="13">
    <location>
        <position position="417"/>
    </location>
</feature>
<dbReference type="AlphaFoldDB" id="A0A0S2KGB9"/>
<comment type="catalytic activity">
    <reaction evidence="9">
        <text>cyclobutadipyrimidine (in DNA) = 2 pyrimidine residues (in DNA).</text>
        <dbReference type="EC" id="4.1.99.3"/>
    </reaction>
</comment>
<organism evidence="16 17">
    <name type="scientific">Pseudohongiella spirulinae</name>
    <dbReference type="NCBI Taxonomy" id="1249552"/>
    <lineage>
        <taxon>Bacteria</taxon>
        <taxon>Pseudomonadati</taxon>
        <taxon>Pseudomonadota</taxon>
        <taxon>Gammaproteobacteria</taxon>
        <taxon>Pseudomonadales</taxon>
        <taxon>Pseudohongiellaceae</taxon>
        <taxon>Pseudohongiella</taxon>
    </lineage>
</organism>
<evidence type="ECO:0000256" key="11">
    <source>
        <dbReference type="ARBA" id="ARBA00083107"/>
    </source>
</evidence>
<evidence type="ECO:0000256" key="12">
    <source>
        <dbReference type="PIRSR" id="PIRSR602081-1"/>
    </source>
</evidence>
<dbReference type="RefSeq" id="WP_335338240.1">
    <property type="nucleotide sequence ID" value="NZ_CP013189.1"/>
</dbReference>
<keyword evidence="6 12" id="KW-0274">FAD</keyword>
<accession>A0A0S2KGB9</accession>
<feature type="site" description="Electron transfer via tryptophanyl radical" evidence="13">
    <location>
        <position position="341"/>
    </location>
</feature>